<feature type="domain" description="ABC transporter" evidence="11">
    <location>
        <begin position="55"/>
        <end position="289"/>
    </location>
</feature>
<keyword evidence="6" id="KW-0547">Nucleotide-binding</keyword>
<name>A0A914XGN0_9BILA</name>
<feature type="compositionally biased region" description="Polar residues" evidence="10">
    <location>
        <begin position="298"/>
        <end position="309"/>
    </location>
</feature>
<evidence type="ECO:0000313" key="12">
    <source>
        <dbReference type="Proteomes" id="UP000887566"/>
    </source>
</evidence>
<evidence type="ECO:0000256" key="2">
    <source>
        <dbReference type="ARBA" id="ARBA00009726"/>
    </source>
</evidence>
<evidence type="ECO:0000256" key="7">
    <source>
        <dbReference type="ARBA" id="ARBA00022840"/>
    </source>
</evidence>
<dbReference type="PROSITE" id="PS50893">
    <property type="entry name" value="ABC_TRANSPORTER_2"/>
    <property type="match status" value="1"/>
</dbReference>
<dbReference type="InterPro" id="IPR017871">
    <property type="entry name" value="ABC_transporter-like_CS"/>
</dbReference>
<evidence type="ECO:0000256" key="4">
    <source>
        <dbReference type="ARBA" id="ARBA00022692"/>
    </source>
</evidence>
<keyword evidence="5" id="KW-0677">Repeat</keyword>
<evidence type="ECO:0000256" key="10">
    <source>
        <dbReference type="SAM" id="MobiDB-lite"/>
    </source>
</evidence>
<dbReference type="FunFam" id="3.40.50.300:FF:000074">
    <property type="entry name" value="Multidrug resistance-associated protein 5 isoform 1"/>
    <property type="match status" value="1"/>
</dbReference>
<dbReference type="GO" id="GO:0012505">
    <property type="term" value="C:endomembrane system"/>
    <property type="evidence" value="ECO:0007669"/>
    <property type="project" value="UniProtKB-SubCell"/>
</dbReference>
<dbReference type="Pfam" id="PF00005">
    <property type="entry name" value="ABC_tran"/>
    <property type="match status" value="1"/>
</dbReference>
<proteinExistence type="inferred from homology"/>
<evidence type="ECO:0000313" key="13">
    <source>
        <dbReference type="WBParaSite" id="PSAMB.scaffold764size41733.g8499.t1"/>
    </source>
</evidence>
<comment type="similarity">
    <text evidence="2">Belongs to the ABC transporter superfamily. ABCC family. Conjugate transporter (TC 3.A.1.208) subfamily.</text>
</comment>
<dbReference type="PROSITE" id="PS00211">
    <property type="entry name" value="ABC_TRANSPORTER_1"/>
    <property type="match status" value="1"/>
</dbReference>
<dbReference type="SMART" id="SM00382">
    <property type="entry name" value="AAA"/>
    <property type="match status" value="1"/>
</dbReference>
<dbReference type="Proteomes" id="UP000887566">
    <property type="component" value="Unplaced"/>
</dbReference>
<keyword evidence="3" id="KW-0813">Transport</keyword>
<keyword evidence="8" id="KW-1133">Transmembrane helix</keyword>
<dbReference type="AlphaFoldDB" id="A0A914XGN0"/>
<evidence type="ECO:0000259" key="11">
    <source>
        <dbReference type="PROSITE" id="PS50893"/>
    </source>
</evidence>
<keyword evidence="12" id="KW-1185">Reference proteome</keyword>
<dbReference type="GO" id="GO:0005524">
    <property type="term" value="F:ATP binding"/>
    <property type="evidence" value="ECO:0007669"/>
    <property type="project" value="UniProtKB-KW"/>
</dbReference>
<dbReference type="GO" id="GO:0016887">
    <property type="term" value="F:ATP hydrolysis activity"/>
    <property type="evidence" value="ECO:0007669"/>
    <property type="project" value="InterPro"/>
</dbReference>
<evidence type="ECO:0000256" key="6">
    <source>
        <dbReference type="ARBA" id="ARBA00022741"/>
    </source>
</evidence>
<dbReference type="InterPro" id="IPR003593">
    <property type="entry name" value="AAA+_ATPase"/>
</dbReference>
<evidence type="ECO:0000256" key="9">
    <source>
        <dbReference type="ARBA" id="ARBA00023136"/>
    </source>
</evidence>
<reference evidence="13" key="1">
    <citation type="submission" date="2022-11" db="UniProtKB">
        <authorList>
            <consortium name="WormBaseParasite"/>
        </authorList>
    </citation>
    <scope>IDENTIFICATION</scope>
</reference>
<evidence type="ECO:0000256" key="3">
    <source>
        <dbReference type="ARBA" id="ARBA00022448"/>
    </source>
</evidence>
<protein>
    <submittedName>
        <fullName evidence="13">ABC transporter domain-containing protein</fullName>
    </submittedName>
</protein>
<dbReference type="InterPro" id="IPR027417">
    <property type="entry name" value="P-loop_NTPase"/>
</dbReference>
<organism evidence="12 13">
    <name type="scientific">Plectus sambesii</name>
    <dbReference type="NCBI Taxonomy" id="2011161"/>
    <lineage>
        <taxon>Eukaryota</taxon>
        <taxon>Metazoa</taxon>
        <taxon>Ecdysozoa</taxon>
        <taxon>Nematoda</taxon>
        <taxon>Chromadorea</taxon>
        <taxon>Plectida</taxon>
        <taxon>Plectina</taxon>
        <taxon>Plectoidea</taxon>
        <taxon>Plectidae</taxon>
        <taxon>Plectus</taxon>
    </lineage>
</organism>
<dbReference type="PANTHER" id="PTHR24223">
    <property type="entry name" value="ATP-BINDING CASSETTE SUB-FAMILY C"/>
    <property type="match status" value="1"/>
</dbReference>
<evidence type="ECO:0000256" key="8">
    <source>
        <dbReference type="ARBA" id="ARBA00022989"/>
    </source>
</evidence>
<dbReference type="PANTHER" id="PTHR24223:SF447">
    <property type="entry name" value="MULTIDRUG RESISTANCE-ASSOCIATED PROTEIN 5"/>
    <property type="match status" value="1"/>
</dbReference>
<accession>A0A914XGN0</accession>
<comment type="subcellular location">
    <subcellularLocation>
        <location evidence="1">Endomembrane system</location>
        <topology evidence="1">Multi-pass membrane protein</topology>
    </subcellularLocation>
</comment>
<dbReference type="CDD" id="cd03244">
    <property type="entry name" value="ABCC_MRP_domain2"/>
    <property type="match status" value="1"/>
</dbReference>
<keyword evidence="4" id="KW-0812">Transmembrane</keyword>
<feature type="region of interest" description="Disordered" evidence="10">
    <location>
        <begin position="297"/>
        <end position="316"/>
    </location>
</feature>
<evidence type="ECO:0000256" key="1">
    <source>
        <dbReference type="ARBA" id="ARBA00004127"/>
    </source>
</evidence>
<dbReference type="GO" id="GO:0042626">
    <property type="term" value="F:ATPase-coupled transmembrane transporter activity"/>
    <property type="evidence" value="ECO:0007669"/>
    <property type="project" value="TreeGrafter"/>
</dbReference>
<dbReference type="InterPro" id="IPR003439">
    <property type="entry name" value="ABC_transporter-like_ATP-bd"/>
</dbReference>
<dbReference type="Gene3D" id="3.40.50.300">
    <property type="entry name" value="P-loop containing nucleotide triphosphate hydrolases"/>
    <property type="match status" value="1"/>
</dbReference>
<dbReference type="GO" id="GO:0016020">
    <property type="term" value="C:membrane"/>
    <property type="evidence" value="ECO:0007669"/>
    <property type="project" value="TreeGrafter"/>
</dbReference>
<dbReference type="SUPFAM" id="SSF52540">
    <property type="entry name" value="P-loop containing nucleoside triphosphate hydrolases"/>
    <property type="match status" value="1"/>
</dbReference>
<sequence length="316" mass="35231">MSGIFQFAVRTQTELEAKMTSVERIGYYIEHIEPEGEWVNTDYTPPIDWPARGRISFRDVKLKYRVNLPLALNGISFDIKPKEKVGIVGRTGSGKSSLGNALFRLYPLSLGTVAVDEIDASLVGLHELRKSMAAIPQDPSLFAGTVRFNLDPKQSYSDAQLWAALEKAYMKDLISSMDGKLDAQINEGGRNLSVGQRQLLCMARALLRNVRILLLDEATASLDAGTDKLIQLCLKEAFKDCTLLVIAHRLDSVVNSDKILIMDQGKMIEFDSPNTLLQNSKSRFAQILSYEQQQQLQRPNHTSEIPQILQQSSSSS</sequence>
<dbReference type="InterPro" id="IPR050173">
    <property type="entry name" value="ABC_transporter_C-like"/>
</dbReference>
<dbReference type="WBParaSite" id="PSAMB.scaffold764size41733.g8499.t1">
    <property type="protein sequence ID" value="PSAMB.scaffold764size41733.g8499.t1"/>
    <property type="gene ID" value="PSAMB.scaffold764size41733.g8499"/>
</dbReference>
<keyword evidence="9" id="KW-0472">Membrane</keyword>
<evidence type="ECO:0000256" key="5">
    <source>
        <dbReference type="ARBA" id="ARBA00022737"/>
    </source>
</evidence>
<keyword evidence="7" id="KW-0067">ATP-binding</keyword>